<dbReference type="Gene3D" id="1.10.10.10">
    <property type="entry name" value="Winged helix-like DNA-binding domain superfamily/Winged helix DNA-binding domain"/>
    <property type="match status" value="1"/>
</dbReference>
<dbReference type="InterPro" id="IPR036388">
    <property type="entry name" value="WH-like_DNA-bd_sf"/>
</dbReference>
<name>A0A7K1SW62_9SPHI</name>
<gene>
    <name evidence="1" type="ORF">GO621_08420</name>
</gene>
<dbReference type="RefSeq" id="WP_157565982.1">
    <property type="nucleotide sequence ID" value="NZ_WPIK01000006.1"/>
</dbReference>
<organism evidence="1 2">
    <name type="scientific">Mucilaginibacter arboris</name>
    <dbReference type="NCBI Taxonomy" id="2682090"/>
    <lineage>
        <taxon>Bacteria</taxon>
        <taxon>Pseudomonadati</taxon>
        <taxon>Bacteroidota</taxon>
        <taxon>Sphingobacteriia</taxon>
        <taxon>Sphingobacteriales</taxon>
        <taxon>Sphingobacteriaceae</taxon>
        <taxon>Mucilaginibacter</taxon>
    </lineage>
</organism>
<keyword evidence="2" id="KW-1185">Reference proteome</keyword>
<evidence type="ECO:0000313" key="2">
    <source>
        <dbReference type="Proteomes" id="UP000462014"/>
    </source>
</evidence>
<dbReference type="Proteomes" id="UP000462014">
    <property type="component" value="Unassembled WGS sequence"/>
</dbReference>
<dbReference type="EMBL" id="WPIK01000006">
    <property type="protein sequence ID" value="MVN21561.1"/>
    <property type="molecule type" value="Genomic_DNA"/>
</dbReference>
<protein>
    <submittedName>
        <fullName evidence="1">DUF433 domain-containing protein</fullName>
    </submittedName>
</protein>
<proteinExistence type="predicted"/>
<dbReference type="Pfam" id="PF04255">
    <property type="entry name" value="DUF433"/>
    <property type="match status" value="1"/>
</dbReference>
<evidence type="ECO:0000313" key="1">
    <source>
        <dbReference type="EMBL" id="MVN21561.1"/>
    </source>
</evidence>
<dbReference type="InterPro" id="IPR007367">
    <property type="entry name" value="DUF433"/>
</dbReference>
<dbReference type="SUPFAM" id="SSF46689">
    <property type="entry name" value="Homeodomain-like"/>
    <property type="match status" value="1"/>
</dbReference>
<accession>A0A7K1SW62</accession>
<dbReference type="AlphaFoldDB" id="A0A7K1SW62"/>
<comment type="caution">
    <text evidence="1">The sequence shown here is derived from an EMBL/GenBank/DDBJ whole genome shotgun (WGS) entry which is preliminary data.</text>
</comment>
<reference evidence="1 2" key="1">
    <citation type="submission" date="2019-12" db="EMBL/GenBank/DDBJ databases">
        <title>Mucilaginibacter sp. HMF7410 genome sequencing and assembly.</title>
        <authorList>
            <person name="Kang H."/>
            <person name="Cha I."/>
            <person name="Kim H."/>
            <person name="Joh K."/>
        </authorList>
    </citation>
    <scope>NUCLEOTIDE SEQUENCE [LARGE SCALE GENOMIC DNA]</scope>
    <source>
        <strain evidence="1 2">HMF7410</strain>
    </source>
</reference>
<dbReference type="InterPro" id="IPR009057">
    <property type="entry name" value="Homeodomain-like_sf"/>
</dbReference>
<sequence>MNYGAINIDTETMGGTPVFTGTRVPIQALFDYIETGETLDEFLENFPSVKKELALQVLKMASKTLTSEKLLRACLKFIP</sequence>